<evidence type="ECO:0000313" key="2">
    <source>
        <dbReference type="EMBL" id="HAN26941.1"/>
    </source>
</evidence>
<proteinExistence type="predicted"/>
<evidence type="ECO:0000313" key="3">
    <source>
        <dbReference type="Proteomes" id="UP000259273"/>
    </source>
</evidence>
<sequence length="321" mass="37256">MPKQTCKALILIAFWLWLPCAGVSAEEDEVEDEDETPWLDQGHRYVSTRADDLATWMDSFFGVRRVDAEAAYSTLRLRPSLEWSEQYGWDTGLSLRGKVNLPNLDERVSLLFSDEDSGSLGDELLRDQQNQSDDVALQVVGREGTHDRIDFRLGFSSGINPELAARYRYQTPLSEQVSARFRQELLYRTDDRFGTDTRFDIDVAVSADRLLQWYNRARWDEKRDGFGWNTGVTVNQRLSNNRVIGVYGTLNGRTQPRHLTQAYGMGMRYRQNLNRKWLFLEVQPGYFWRRDVLEDERRGSAEIVLRLEAVFTGDIEEAFSR</sequence>
<feature type="signal peptide" evidence="1">
    <location>
        <begin position="1"/>
        <end position="25"/>
    </location>
</feature>
<feature type="chain" id="PRO_5017749667" description="Inverse autotransporter beta-domain domain-containing protein" evidence="1">
    <location>
        <begin position="26"/>
        <end position="321"/>
    </location>
</feature>
<evidence type="ECO:0000256" key="1">
    <source>
        <dbReference type="SAM" id="SignalP"/>
    </source>
</evidence>
<organism evidence="2 3">
    <name type="scientific">Haliea salexigens</name>
    <dbReference type="NCBI Taxonomy" id="287487"/>
    <lineage>
        <taxon>Bacteria</taxon>
        <taxon>Pseudomonadati</taxon>
        <taxon>Pseudomonadota</taxon>
        <taxon>Gammaproteobacteria</taxon>
        <taxon>Cellvibrionales</taxon>
        <taxon>Halieaceae</taxon>
        <taxon>Haliea</taxon>
    </lineage>
</organism>
<dbReference type="EMBL" id="DMND01000067">
    <property type="protein sequence ID" value="HAN26941.1"/>
    <property type="molecule type" value="Genomic_DNA"/>
</dbReference>
<protein>
    <recommendedName>
        <fullName evidence="4">Inverse autotransporter beta-domain domain-containing protein</fullName>
    </recommendedName>
</protein>
<evidence type="ECO:0008006" key="4">
    <source>
        <dbReference type="Google" id="ProtNLM"/>
    </source>
</evidence>
<keyword evidence="1" id="KW-0732">Signal</keyword>
<dbReference type="Proteomes" id="UP000259273">
    <property type="component" value="Unassembled WGS sequence"/>
</dbReference>
<name>A0A3C1KK14_9GAMM</name>
<dbReference type="STRING" id="1121937.GCA_000423125_00087"/>
<gene>
    <name evidence="2" type="ORF">DCP75_04325</name>
</gene>
<accession>A0A3C1KK14</accession>
<dbReference type="AlphaFoldDB" id="A0A3C1KK14"/>
<comment type="caution">
    <text evidence="2">The sequence shown here is derived from an EMBL/GenBank/DDBJ whole genome shotgun (WGS) entry which is preliminary data.</text>
</comment>
<reference evidence="2 3" key="1">
    <citation type="journal article" date="2018" name="Nat. Biotechnol.">
        <title>A standardized bacterial taxonomy based on genome phylogeny substantially revises the tree of life.</title>
        <authorList>
            <person name="Parks D.H."/>
            <person name="Chuvochina M."/>
            <person name="Waite D.W."/>
            <person name="Rinke C."/>
            <person name="Skarshewski A."/>
            <person name="Chaumeil P.A."/>
            <person name="Hugenholtz P."/>
        </authorList>
    </citation>
    <scope>NUCLEOTIDE SEQUENCE [LARGE SCALE GENOMIC DNA]</scope>
    <source>
        <strain evidence="2">UBA9158</strain>
    </source>
</reference>